<evidence type="ECO:0000259" key="10">
    <source>
        <dbReference type="Pfam" id="PF02852"/>
    </source>
</evidence>
<dbReference type="Pfam" id="PF02852">
    <property type="entry name" value="Pyr_redox_dim"/>
    <property type="match status" value="1"/>
</dbReference>
<dbReference type="PIRSF" id="PIRSF000350">
    <property type="entry name" value="Mercury_reductase_MerA"/>
    <property type="match status" value="1"/>
</dbReference>
<evidence type="ECO:0000256" key="1">
    <source>
        <dbReference type="ARBA" id="ARBA00001974"/>
    </source>
</evidence>
<evidence type="ECO:0000256" key="7">
    <source>
        <dbReference type="ARBA" id="ARBA00023157"/>
    </source>
</evidence>
<dbReference type="Proteomes" id="UP001296873">
    <property type="component" value="Unassembled WGS sequence"/>
</dbReference>
<evidence type="ECO:0000313" key="12">
    <source>
        <dbReference type="EMBL" id="MBK1671481.1"/>
    </source>
</evidence>
<dbReference type="SUPFAM" id="SSF51905">
    <property type="entry name" value="FAD/NAD(P)-binding domain"/>
    <property type="match status" value="1"/>
</dbReference>
<protein>
    <submittedName>
        <fullName evidence="12">Dihydrolipoamide dehydrogenase</fullName>
    </submittedName>
</protein>
<dbReference type="InterPro" id="IPR016156">
    <property type="entry name" value="FAD/NAD-linked_Rdtase_dimer_sf"/>
</dbReference>
<comment type="caution">
    <text evidence="12">The sequence shown here is derived from an EMBL/GenBank/DDBJ whole genome shotgun (WGS) entry which is preliminary data.</text>
</comment>
<keyword evidence="4 9" id="KW-0274">FAD</keyword>
<keyword evidence="5" id="KW-0521">NADP</keyword>
<evidence type="ECO:0000256" key="6">
    <source>
        <dbReference type="ARBA" id="ARBA00023002"/>
    </source>
</evidence>
<dbReference type="SUPFAM" id="SSF55424">
    <property type="entry name" value="FAD/NAD-linked reductases, dimerisation (C-terminal) domain"/>
    <property type="match status" value="1"/>
</dbReference>
<dbReference type="PROSITE" id="PS00076">
    <property type="entry name" value="PYRIDINE_REDOX_1"/>
    <property type="match status" value="1"/>
</dbReference>
<dbReference type="EMBL" id="NRRL01000200">
    <property type="protein sequence ID" value="MBK1671481.1"/>
    <property type="molecule type" value="Genomic_DNA"/>
</dbReference>
<gene>
    <name evidence="12" type="ORF">CKO28_26130</name>
</gene>
<dbReference type="PANTHER" id="PTHR43014:SF2">
    <property type="entry name" value="MERCURIC REDUCTASE"/>
    <property type="match status" value="1"/>
</dbReference>
<keyword evidence="3 9" id="KW-0285">Flavoprotein</keyword>
<evidence type="ECO:0000256" key="3">
    <source>
        <dbReference type="ARBA" id="ARBA00022630"/>
    </source>
</evidence>
<accession>A0ABS1DNB0</accession>
<feature type="domain" description="Pyridine nucleotide-disulphide oxidoreductase dimerisation" evidence="10">
    <location>
        <begin position="343"/>
        <end position="451"/>
    </location>
</feature>
<evidence type="ECO:0000256" key="9">
    <source>
        <dbReference type="RuleBase" id="RU003691"/>
    </source>
</evidence>
<keyword evidence="13" id="KW-1185">Reference proteome</keyword>
<proteinExistence type="inferred from homology"/>
<dbReference type="InterPro" id="IPR004099">
    <property type="entry name" value="Pyr_nucl-diS_OxRdtase_dimer"/>
</dbReference>
<keyword evidence="6 9" id="KW-0560">Oxidoreductase</keyword>
<sequence length="476" mass="50198">MTDTTMTPDLCVIGAGSAGLATAAGAQQTGADTVLVEKSRMGGDCLNTGCVPSKALLAAGKAAKMDQLASKYGVGYGPPRIAFSDVHRHVHDVIAGIAPHDSVERFEGLGVRVVQAHGAFTSPRELHADGVRIRPRRFVLATGSTAAVPPIPGLAETPYLTNETVFELTELPEHLIVVGGGPIGSELGQAFAHLGSRVSLVEMSDLLPRDDPELVDVLRRQLLADGVGLYERSRVAGVAPQGNGVAVDVERNGGRERIAGSHLLIAAGRTSVLDGLGLDEAGIERTNGRLKVDARLRTTNKRVFAAGDGAGGPQFTHVAGYHAGIVIKNALFRIPAKADHASVPGVTYTTPELAQVGLSEAQAREAHGDRIRVLTWPYADNDRARAERLTDGRIKAVTDTRGRVLGCGVVGAHAGEVIYPWILAVQRKEKVGGIAQMIAPYPTFGEVSKRAAGSFYTPSLFSARTRRIVRLLAKLG</sequence>
<comment type="cofactor">
    <cofactor evidence="1">
        <name>FAD</name>
        <dbReference type="ChEBI" id="CHEBI:57692"/>
    </cofactor>
</comment>
<evidence type="ECO:0000256" key="4">
    <source>
        <dbReference type="ARBA" id="ARBA00022827"/>
    </source>
</evidence>
<dbReference type="PRINTS" id="PR00411">
    <property type="entry name" value="PNDRDTASEI"/>
</dbReference>
<dbReference type="InterPro" id="IPR036188">
    <property type="entry name" value="FAD/NAD-bd_sf"/>
</dbReference>
<evidence type="ECO:0000313" key="13">
    <source>
        <dbReference type="Proteomes" id="UP001296873"/>
    </source>
</evidence>
<keyword evidence="8 9" id="KW-0676">Redox-active center</keyword>
<evidence type="ECO:0000256" key="5">
    <source>
        <dbReference type="ARBA" id="ARBA00022857"/>
    </source>
</evidence>
<dbReference type="InterPro" id="IPR012999">
    <property type="entry name" value="Pyr_OxRdtase_I_AS"/>
</dbReference>
<comment type="similarity">
    <text evidence="2 9">Belongs to the class-I pyridine nucleotide-disulfide oxidoreductase family.</text>
</comment>
<dbReference type="Gene3D" id="3.50.50.60">
    <property type="entry name" value="FAD/NAD(P)-binding domain"/>
    <property type="match status" value="2"/>
</dbReference>
<dbReference type="InterPro" id="IPR023753">
    <property type="entry name" value="FAD/NAD-binding_dom"/>
</dbReference>
<reference evidence="12 13" key="1">
    <citation type="journal article" date="2020" name="Microorganisms">
        <title>Osmotic Adaptation and Compatible Solute Biosynthesis of Phototrophic Bacteria as Revealed from Genome Analyses.</title>
        <authorList>
            <person name="Imhoff J.F."/>
            <person name="Rahn T."/>
            <person name="Kunzel S."/>
            <person name="Keller A."/>
            <person name="Neulinger S.C."/>
        </authorList>
    </citation>
    <scope>NUCLEOTIDE SEQUENCE [LARGE SCALE GENOMIC DNA]</scope>
    <source>
        <strain evidence="12 13">DSM 9895</strain>
    </source>
</reference>
<dbReference type="RefSeq" id="WP_200344399.1">
    <property type="nucleotide sequence ID" value="NZ_NRRL01000200.1"/>
</dbReference>
<dbReference type="Gene3D" id="3.30.390.30">
    <property type="match status" value="1"/>
</dbReference>
<keyword evidence="7" id="KW-1015">Disulfide bond</keyword>
<dbReference type="Pfam" id="PF07992">
    <property type="entry name" value="Pyr_redox_2"/>
    <property type="match status" value="1"/>
</dbReference>
<feature type="domain" description="FAD/NAD(P)-binding" evidence="11">
    <location>
        <begin position="9"/>
        <end position="322"/>
    </location>
</feature>
<evidence type="ECO:0000259" key="11">
    <source>
        <dbReference type="Pfam" id="PF07992"/>
    </source>
</evidence>
<name>A0ABS1DNB0_9PROT</name>
<dbReference type="PANTHER" id="PTHR43014">
    <property type="entry name" value="MERCURIC REDUCTASE"/>
    <property type="match status" value="1"/>
</dbReference>
<dbReference type="InterPro" id="IPR001100">
    <property type="entry name" value="Pyr_nuc-diS_OxRdtase"/>
</dbReference>
<evidence type="ECO:0000256" key="8">
    <source>
        <dbReference type="ARBA" id="ARBA00023284"/>
    </source>
</evidence>
<evidence type="ECO:0000256" key="2">
    <source>
        <dbReference type="ARBA" id="ARBA00007532"/>
    </source>
</evidence>
<dbReference type="PRINTS" id="PR00368">
    <property type="entry name" value="FADPNR"/>
</dbReference>
<organism evidence="12 13">
    <name type="scientific">Rhodovibrio sodomensis</name>
    <dbReference type="NCBI Taxonomy" id="1088"/>
    <lineage>
        <taxon>Bacteria</taxon>
        <taxon>Pseudomonadati</taxon>
        <taxon>Pseudomonadota</taxon>
        <taxon>Alphaproteobacteria</taxon>
        <taxon>Rhodospirillales</taxon>
        <taxon>Rhodovibrionaceae</taxon>
        <taxon>Rhodovibrio</taxon>
    </lineage>
</organism>